<protein>
    <submittedName>
        <fullName evidence="3">DUF4142 domain-containing protein</fullName>
    </submittedName>
</protein>
<dbReference type="InterPro" id="IPR012347">
    <property type="entry name" value="Ferritin-like"/>
</dbReference>
<dbReference type="EMBL" id="CP139960">
    <property type="protein sequence ID" value="WQD40099.1"/>
    <property type="molecule type" value="Genomic_DNA"/>
</dbReference>
<sequence length="194" mass="21199">MKNRLALLTFIAIVTLWSCNGISDDKDGTGQPENTQGMPTDTAMQGATPTTLSEQETKFAIDAANGGMAEIQLGELAKSNSKAPEVKELGRMMIEDHSKANEALKIIAADKNIQLPAKASEDKQQVAIQLSSKNGSDFDKAYIAQMIKDHETALQLFETGQQTVKDSTLKAFIDNTLPVLRKHMEHVKTLNKLK</sequence>
<name>A0ABZ0WBQ4_9BACT</name>
<evidence type="ECO:0000259" key="2">
    <source>
        <dbReference type="Pfam" id="PF13628"/>
    </source>
</evidence>
<organism evidence="3 4">
    <name type="scientific">Niabella yanshanensis</name>
    <dbReference type="NCBI Taxonomy" id="577386"/>
    <lineage>
        <taxon>Bacteria</taxon>
        <taxon>Pseudomonadati</taxon>
        <taxon>Bacteroidota</taxon>
        <taxon>Chitinophagia</taxon>
        <taxon>Chitinophagales</taxon>
        <taxon>Chitinophagaceae</taxon>
        <taxon>Niabella</taxon>
    </lineage>
</organism>
<dbReference type="PANTHER" id="PTHR38593">
    <property type="entry name" value="BLR2558 PROTEIN"/>
    <property type="match status" value="1"/>
</dbReference>
<dbReference type="InterPro" id="IPR025419">
    <property type="entry name" value="DUF4142"/>
</dbReference>
<dbReference type="RefSeq" id="WP_114789487.1">
    <property type="nucleotide sequence ID" value="NZ_CP139960.1"/>
</dbReference>
<dbReference type="Pfam" id="PF13628">
    <property type="entry name" value="DUF4142"/>
    <property type="match status" value="1"/>
</dbReference>
<dbReference type="Proteomes" id="UP001325680">
    <property type="component" value="Chromosome"/>
</dbReference>
<evidence type="ECO:0000256" key="1">
    <source>
        <dbReference type="SAM" id="MobiDB-lite"/>
    </source>
</evidence>
<feature type="region of interest" description="Disordered" evidence="1">
    <location>
        <begin position="25"/>
        <end position="51"/>
    </location>
</feature>
<accession>A0ABZ0WBQ4</accession>
<dbReference type="Gene3D" id="1.20.1260.10">
    <property type="match status" value="1"/>
</dbReference>
<feature type="domain" description="DUF4142" evidence="2">
    <location>
        <begin position="55"/>
        <end position="190"/>
    </location>
</feature>
<reference evidence="3 4" key="1">
    <citation type="submission" date="2023-12" db="EMBL/GenBank/DDBJ databases">
        <title>Genome sequencing and assembly of bacterial species from a model synthetic community.</title>
        <authorList>
            <person name="Hogle S.L."/>
        </authorList>
    </citation>
    <scope>NUCLEOTIDE SEQUENCE [LARGE SCALE GENOMIC DNA]</scope>
    <source>
        <strain evidence="3 4">HAMBI_3031</strain>
    </source>
</reference>
<gene>
    <name evidence="3" type="ORF">U0035_08065</name>
</gene>
<evidence type="ECO:0000313" key="4">
    <source>
        <dbReference type="Proteomes" id="UP001325680"/>
    </source>
</evidence>
<feature type="compositionally biased region" description="Polar residues" evidence="1">
    <location>
        <begin position="31"/>
        <end position="51"/>
    </location>
</feature>
<evidence type="ECO:0000313" key="3">
    <source>
        <dbReference type="EMBL" id="WQD40099.1"/>
    </source>
</evidence>
<keyword evidence="4" id="KW-1185">Reference proteome</keyword>
<proteinExistence type="predicted"/>
<dbReference type="PANTHER" id="PTHR38593:SF1">
    <property type="entry name" value="BLR2558 PROTEIN"/>
    <property type="match status" value="1"/>
</dbReference>